<dbReference type="Gene3D" id="3.40.50.2300">
    <property type="match status" value="1"/>
</dbReference>
<accession>A0AAV2QXH4</accession>
<evidence type="ECO:0000256" key="4">
    <source>
        <dbReference type="ARBA" id="ARBA00023136"/>
    </source>
</evidence>
<evidence type="ECO:0000256" key="5">
    <source>
        <dbReference type="SAM" id="MobiDB-lite"/>
    </source>
</evidence>
<dbReference type="Pfam" id="PF01094">
    <property type="entry name" value="ANF_receptor"/>
    <property type="match status" value="1"/>
</dbReference>
<evidence type="ECO:0000313" key="7">
    <source>
        <dbReference type="EMBL" id="CAL4100687.1"/>
    </source>
</evidence>
<evidence type="ECO:0000256" key="2">
    <source>
        <dbReference type="ARBA" id="ARBA00022692"/>
    </source>
</evidence>
<feature type="domain" description="Receptor ligand binding region" evidence="6">
    <location>
        <begin position="151"/>
        <end position="264"/>
    </location>
</feature>
<feature type="region of interest" description="Disordered" evidence="5">
    <location>
        <begin position="515"/>
        <end position="567"/>
    </location>
</feature>
<feature type="region of interest" description="Disordered" evidence="5">
    <location>
        <begin position="398"/>
        <end position="448"/>
    </location>
</feature>
<keyword evidence="8" id="KW-1185">Reference proteome</keyword>
<feature type="compositionally biased region" description="Basic and acidic residues" evidence="5">
    <location>
        <begin position="551"/>
        <end position="567"/>
    </location>
</feature>
<dbReference type="SUPFAM" id="SSF53822">
    <property type="entry name" value="Periplasmic binding protein-like I"/>
    <property type="match status" value="1"/>
</dbReference>
<evidence type="ECO:0000313" key="8">
    <source>
        <dbReference type="Proteomes" id="UP001497623"/>
    </source>
</evidence>
<comment type="subcellular location">
    <subcellularLocation>
        <location evidence="1">Membrane</location>
    </subcellularLocation>
</comment>
<keyword evidence="4" id="KW-0472">Membrane</keyword>
<keyword evidence="2" id="KW-0812">Transmembrane</keyword>
<feature type="compositionally biased region" description="Basic and acidic residues" evidence="5">
    <location>
        <begin position="524"/>
        <end position="544"/>
    </location>
</feature>
<evidence type="ECO:0000259" key="6">
    <source>
        <dbReference type="Pfam" id="PF01094"/>
    </source>
</evidence>
<name>A0AAV2QXH4_MEGNR</name>
<dbReference type="GO" id="GO:0016020">
    <property type="term" value="C:membrane"/>
    <property type="evidence" value="ECO:0007669"/>
    <property type="project" value="UniProtKB-SubCell"/>
</dbReference>
<feature type="compositionally biased region" description="Polar residues" evidence="5">
    <location>
        <begin position="398"/>
        <end position="412"/>
    </location>
</feature>
<dbReference type="InterPro" id="IPR001828">
    <property type="entry name" value="ANF_lig-bd_rcpt"/>
</dbReference>
<keyword evidence="3" id="KW-1133">Transmembrane helix</keyword>
<protein>
    <recommendedName>
        <fullName evidence="6">Receptor ligand binding region domain-containing protein</fullName>
    </recommendedName>
</protein>
<organism evidence="7 8">
    <name type="scientific">Meganyctiphanes norvegica</name>
    <name type="common">Northern krill</name>
    <name type="synonym">Thysanopoda norvegica</name>
    <dbReference type="NCBI Taxonomy" id="48144"/>
    <lineage>
        <taxon>Eukaryota</taxon>
        <taxon>Metazoa</taxon>
        <taxon>Ecdysozoa</taxon>
        <taxon>Arthropoda</taxon>
        <taxon>Crustacea</taxon>
        <taxon>Multicrustacea</taxon>
        <taxon>Malacostraca</taxon>
        <taxon>Eumalacostraca</taxon>
        <taxon>Eucarida</taxon>
        <taxon>Euphausiacea</taxon>
        <taxon>Euphausiidae</taxon>
        <taxon>Meganyctiphanes</taxon>
    </lineage>
</organism>
<evidence type="ECO:0000256" key="1">
    <source>
        <dbReference type="ARBA" id="ARBA00004370"/>
    </source>
</evidence>
<proteinExistence type="predicted"/>
<comment type="caution">
    <text evidence="7">The sequence shown here is derived from an EMBL/GenBank/DDBJ whole genome shotgun (WGS) entry which is preliminary data.</text>
</comment>
<evidence type="ECO:0000256" key="3">
    <source>
        <dbReference type="ARBA" id="ARBA00022989"/>
    </source>
</evidence>
<dbReference type="EMBL" id="CAXKWB010011277">
    <property type="protein sequence ID" value="CAL4100687.1"/>
    <property type="molecule type" value="Genomic_DNA"/>
</dbReference>
<reference evidence="7 8" key="1">
    <citation type="submission" date="2024-05" db="EMBL/GenBank/DDBJ databases">
        <authorList>
            <person name="Wallberg A."/>
        </authorList>
    </citation>
    <scope>NUCLEOTIDE SEQUENCE [LARGE SCALE GENOMIC DNA]</scope>
</reference>
<sequence length="601" mass="69021">MAVSQPTCPGNSQGAICKFCKHPDTCVPFSSPLRRTSLSMAWQCLKQHDAQHEAATAQFLFKVISQQWHGSVTSNMMRQRPKSDMSRFRFHTEIISNDTRQREICTEKILWPPDDEVGNKKLLVGFLPFQTDPDSQDYAKTVERLGIKIPGAFSWAVNTVNTNNILPDGYKMQFEFYDSMGNEVTSTKKVTDLFCKNATAIFGPESTCHVEGTVAAAYNRVMFSYACTNEILHDKTKYKTFARTNPSETTVIRRNYTVLMKWFWDQSPIFPALFYLRVANAFIRTAHKSFRIVELYDTYLYQSCEGVKIPTRNTCSYVDPTDYANMRASINRSLLEMALSLKFPPTPNNPPPTPNQPTIPEKAYRQKSYRPYSATCIYDLPLKDTTIIEIHNDPSRYYQNHSAPQNELTNSFRGGGPSSGSPKLQCRYPKHRGPQSPHIPSSPPNPNVKHEMVNTEYLPKAPNPPLQKDLCIFGLIDCYNPILTVGMHDCLDVNTNENVITKKLENIRKEKDGEEVIDISEDEDKNKSNEKDNVDQGEERKQENDGINNEEVEKGKQENNNENSDEIKKKEEKNKCWYWLNKKCKYENINLELNGYRERRK</sequence>
<gene>
    <name evidence="7" type="ORF">MNOR_LOCUS16860</name>
</gene>
<feature type="non-terminal residue" evidence="7">
    <location>
        <position position="601"/>
    </location>
</feature>
<dbReference type="InterPro" id="IPR028082">
    <property type="entry name" value="Peripla_BP_I"/>
</dbReference>
<dbReference type="AlphaFoldDB" id="A0AAV2QXH4"/>
<dbReference type="Proteomes" id="UP001497623">
    <property type="component" value="Unassembled WGS sequence"/>
</dbReference>